<comment type="caution">
    <text evidence="1">The sequence shown here is derived from an EMBL/GenBank/DDBJ whole genome shotgun (WGS) entry which is preliminary data.</text>
</comment>
<dbReference type="EMBL" id="JAPCWZ010000009">
    <property type="protein sequence ID" value="KAK8850813.1"/>
    <property type="molecule type" value="Genomic_DNA"/>
</dbReference>
<sequence>MALDAQALGSMYQMCTVGGIDSHVTQLRPRIQHVEGAAALLTEADRPWLPSKVWETLHLDLLFSGLMTGQLTVAKDIGLGIGFGQML</sequence>
<organism evidence="1 2">
    <name type="scientific">Apiospora arundinis</name>
    <dbReference type="NCBI Taxonomy" id="335852"/>
    <lineage>
        <taxon>Eukaryota</taxon>
        <taxon>Fungi</taxon>
        <taxon>Dikarya</taxon>
        <taxon>Ascomycota</taxon>
        <taxon>Pezizomycotina</taxon>
        <taxon>Sordariomycetes</taxon>
        <taxon>Xylariomycetidae</taxon>
        <taxon>Amphisphaeriales</taxon>
        <taxon>Apiosporaceae</taxon>
        <taxon>Apiospora</taxon>
    </lineage>
</organism>
<reference evidence="1 2" key="1">
    <citation type="journal article" date="2024" name="IMA Fungus">
        <title>Apiospora arundinis, a panoply of carbohydrate-active enzymes and secondary metabolites.</title>
        <authorList>
            <person name="Sorensen T."/>
            <person name="Petersen C."/>
            <person name="Muurmann A.T."/>
            <person name="Christiansen J.V."/>
            <person name="Brundto M.L."/>
            <person name="Overgaard C.K."/>
            <person name="Boysen A.T."/>
            <person name="Wollenberg R.D."/>
            <person name="Larsen T.O."/>
            <person name="Sorensen J.L."/>
            <person name="Nielsen K.L."/>
            <person name="Sondergaard T.E."/>
        </authorList>
    </citation>
    <scope>NUCLEOTIDE SEQUENCE [LARGE SCALE GENOMIC DNA]</scope>
    <source>
        <strain evidence="1 2">AAU 773</strain>
    </source>
</reference>
<accession>A0ABR2HP89</accession>
<name>A0ABR2HP89_9PEZI</name>
<dbReference type="Proteomes" id="UP001390339">
    <property type="component" value="Unassembled WGS sequence"/>
</dbReference>
<evidence type="ECO:0000313" key="1">
    <source>
        <dbReference type="EMBL" id="KAK8850813.1"/>
    </source>
</evidence>
<evidence type="ECO:0000313" key="2">
    <source>
        <dbReference type="Proteomes" id="UP001390339"/>
    </source>
</evidence>
<evidence type="ECO:0008006" key="3">
    <source>
        <dbReference type="Google" id="ProtNLM"/>
    </source>
</evidence>
<gene>
    <name evidence="1" type="ORF">PGQ11_013292</name>
</gene>
<protein>
    <recommendedName>
        <fullName evidence="3">Polyketide synthase</fullName>
    </recommendedName>
</protein>
<proteinExistence type="predicted"/>
<keyword evidence="2" id="KW-1185">Reference proteome</keyword>